<dbReference type="OrthoDB" id="4850648at2759"/>
<dbReference type="STRING" id="1081109.A0A162IJ46"/>
<evidence type="ECO:0000313" key="3">
    <source>
        <dbReference type="Proteomes" id="UP000078544"/>
    </source>
</evidence>
<dbReference type="EMBL" id="AZGY01000011">
    <property type="protein sequence ID" value="KZZ94223.1"/>
    <property type="molecule type" value="Genomic_DNA"/>
</dbReference>
<proteinExistence type="predicted"/>
<organism evidence="2 3">
    <name type="scientific">Moelleriella libera RCEF 2490</name>
    <dbReference type="NCBI Taxonomy" id="1081109"/>
    <lineage>
        <taxon>Eukaryota</taxon>
        <taxon>Fungi</taxon>
        <taxon>Dikarya</taxon>
        <taxon>Ascomycota</taxon>
        <taxon>Pezizomycotina</taxon>
        <taxon>Sordariomycetes</taxon>
        <taxon>Hypocreomycetidae</taxon>
        <taxon>Hypocreales</taxon>
        <taxon>Clavicipitaceae</taxon>
        <taxon>Moelleriella</taxon>
    </lineage>
</organism>
<evidence type="ECO:0008006" key="4">
    <source>
        <dbReference type="Google" id="ProtNLM"/>
    </source>
</evidence>
<dbReference type="AlphaFoldDB" id="A0A162IJ46"/>
<protein>
    <recommendedName>
        <fullName evidence="4">HNH endonuclease</fullName>
    </recommendedName>
</protein>
<dbReference type="Proteomes" id="UP000078544">
    <property type="component" value="Unassembled WGS sequence"/>
</dbReference>
<keyword evidence="3" id="KW-1185">Reference proteome</keyword>
<sequence>MSGSNYDPDAGRKIENDGDVNYVIFRDCLCSALLKPMTPDSASLKKQSRRRRREKAHAQQAAAHTQQDSLQNAPEHLEELSEFADYLARSIFDAFPAALKTLSHRSWRESRDLQEQFSLPLTPESLSELDFSPPVPETLVAYHLVAADFAPHSDLPTTTEHFMVPIMTSYIETLTKPPPASWATRTEACEICERDWIPLSYHHLIPRAVHEKVVKRGWHQVADLQNVAWLCGACHRFVHNFKSHEQLAREYYTVDLLLAADEVQKFASWVGRLRWKGGQDRPRVH</sequence>
<comment type="caution">
    <text evidence="2">The sequence shown here is derived from an EMBL/GenBank/DDBJ whole genome shotgun (WGS) entry which is preliminary data.</text>
</comment>
<accession>A0A162IJ46</accession>
<dbReference type="PANTHER" id="PTHR37827:SF1">
    <property type="entry name" value="HNH DOMAIN-CONTAINING PROTEIN"/>
    <property type="match status" value="1"/>
</dbReference>
<feature type="compositionally biased region" description="Low complexity" evidence="1">
    <location>
        <begin position="58"/>
        <end position="67"/>
    </location>
</feature>
<feature type="compositionally biased region" description="Basic residues" evidence="1">
    <location>
        <begin position="46"/>
        <end position="55"/>
    </location>
</feature>
<gene>
    <name evidence="2" type="ORF">AAL_05190</name>
</gene>
<dbReference type="PANTHER" id="PTHR37827">
    <property type="entry name" value="TUDOR DOMAIN-CONTAINING PROTEIN"/>
    <property type="match status" value="1"/>
</dbReference>
<evidence type="ECO:0000313" key="2">
    <source>
        <dbReference type="EMBL" id="KZZ94223.1"/>
    </source>
</evidence>
<reference evidence="2 3" key="1">
    <citation type="journal article" date="2016" name="Genome Biol. Evol.">
        <title>Divergent and convergent evolution of fungal pathogenicity.</title>
        <authorList>
            <person name="Shang Y."/>
            <person name="Xiao G."/>
            <person name="Zheng P."/>
            <person name="Cen K."/>
            <person name="Zhan S."/>
            <person name="Wang C."/>
        </authorList>
    </citation>
    <scope>NUCLEOTIDE SEQUENCE [LARGE SCALE GENOMIC DNA]</scope>
    <source>
        <strain evidence="2 3">RCEF 2490</strain>
    </source>
</reference>
<name>A0A162IJ46_9HYPO</name>
<evidence type="ECO:0000256" key="1">
    <source>
        <dbReference type="SAM" id="MobiDB-lite"/>
    </source>
</evidence>
<feature type="region of interest" description="Disordered" evidence="1">
    <location>
        <begin position="40"/>
        <end position="71"/>
    </location>
</feature>